<proteinExistence type="predicted"/>
<organism evidence="2 3">
    <name type="scientific">Fusobacterium pseudoperiodonticum</name>
    <dbReference type="NCBI Taxonomy" id="2663009"/>
    <lineage>
        <taxon>Bacteria</taxon>
        <taxon>Fusobacteriati</taxon>
        <taxon>Fusobacteriota</taxon>
        <taxon>Fusobacteriia</taxon>
        <taxon>Fusobacteriales</taxon>
        <taxon>Fusobacteriaceae</taxon>
        <taxon>Fusobacterium</taxon>
    </lineage>
</organism>
<gene>
    <name evidence="2" type="ORF">CTM72_02485</name>
</gene>
<accession>A0A2D3NTI2</accession>
<dbReference type="Proteomes" id="UP000230056">
    <property type="component" value="Chromosome"/>
</dbReference>
<evidence type="ECO:0000313" key="3">
    <source>
        <dbReference type="Proteomes" id="UP000230056"/>
    </source>
</evidence>
<dbReference type="InterPro" id="IPR027417">
    <property type="entry name" value="P-loop_NTPase"/>
</dbReference>
<dbReference type="InterPro" id="IPR003593">
    <property type="entry name" value="AAA+_ATPase"/>
</dbReference>
<evidence type="ECO:0000313" key="2">
    <source>
        <dbReference type="EMBL" id="ATV58715.1"/>
    </source>
</evidence>
<name>A0A2D3NTI2_9FUSO</name>
<dbReference type="RefSeq" id="WP_100024365.1">
    <property type="nucleotide sequence ID" value="NZ_CP024699.1"/>
</dbReference>
<dbReference type="EMBL" id="CP024699">
    <property type="protein sequence ID" value="ATV58715.1"/>
    <property type="molecule type" value="Genomic_DNA"/>
</dbReference>
<dbReference type="AlphaFoldDB" id="A0A2D3NTI2"/>
<reference evidence="2 3" key="1">
    <citation type="submission" date="2017-11" db="EMBL/GenBank/DDBJ databases">
        <title>Genome sequencing of Fusobacterium periodonticum KCOM 1261.</title>
        <authorList>
            <person name="Kook J.-K."/>
            <person name="Park S.-N."/>
            <person name="Lim Y.K."/>
        </authorList>
    </citation>
    <scope>NUCLEOTIDE SEQUENCE [LARGE SCALE GENOMIC DNA]</scope>
    <source>
        <strain evidence="2 3">KCOM 1261</strain>
    </source>
</reference>
<protein>
    <submittedName>
        <fullName evidence="2">DNA repair protein Rad50</fullName>
    </submittedName>
</protein>
<feature type="domain" description="AAA+ ATPase" evidence="1">
    <location>
        <begin position="25"/>
        <end position="178"/>
    </location>
</feature>
<sequence>MIGKYGQIIINDKKTLLKEISTMLPYTTIHLIGPSGSGKTSLVEGLINIKELEIDELKIVRLQGVSSEDFRLPVIKTIKKNFSFEEERKVVELINMGIFQEILDNPDKKYLVFFDELLRSEASITPLLFGLLERRINGIKAPNMLVMCSSNYGDEYISNFDFSDSALRRRQIFIEYKPSKDDILDFMKENRYNDILISAISDMKIEEIISHGDTSLELEQDTQLGSWSLLNDRWKKLKIETFKAGRLDISKYGEYFFSSKTKKKFLNNLTLLEQLDDIDVHNQIIVNKGLENDKDILNQQGEVINKAIMLTELKIRTKKFIINQTLNKDENYFLDYFDDILEVFKNDTLLFIILIEEFKERAKGNNKNKSIWRRIAVKILKEISETSELGKSLYRVTDLLNLKV</sequence>
<dbReference type="SMART" id="SM00382">
    <property type="entry name" value="AAA"/>
    <property type="match status" value="1"/>
</dbReference>
<dbReference type="Gene3D" id="3.40.50.300">
    <property type="entry name" value="P-loop containing nucleotide triphosphate hydrolases"/>
    <property type="match status" value="1"/>
</dbReference>
<evidence type="ECO:0000259" key="1">
    <source>
        <dbReference type="SMART" id="SM00382"/>
    </source>
</evidence>
<dbReference type="SUPFAM" id="SSF52540">
    <property type="entry name" value="P-loop containing nucleoside triphosphate hydrolases"/>
    <property type="match status" value="1"/>
</dbReference>